<evidence type="ECO:0000313" key="3">
    <source>
        <dbReference type="Proteomes" id="UP001494588"/>
    </source>
</evidence>
<gene>
    <name evidence="2" type="ORF">V4C55_13965</name>
</gene>
<sequence>MFSGRFDLCANEAPADTDDLWKYVWENGRAQACRRRIQRREQAGVAPAMRHEGAAFKAPRQRKRSGRSSPDLGYSSVE</sequence>
<accession>A0ABU9QBP7</accession>
<reference evidence="2 3" key="1">
    <citation type="submission" date="2024-01" db="EMBL/GenBank/DDBJ databases">
        <title>The diversity of rhizobia nodulating Mimosa spp. in eleven states of Brazil covering several biomes is determined by host plant, location, and edaphic factors.</title>
        <authorList>
            <person name="Rouws L."/>
            <person name="Barauna A."/>
            <person name="Beukes C."/>
            <person name="De Faria S.M."/>
            <person name="Gross E."/>
            <person name="Dos Reis Junior F.B."/>
            <person name="Simon M."/>
            <person name="Maluk M."/>
            <person name="Odee D.W."/>
            <person name="Kenicer G."/>
            <person name="Young J.P.W."/>
            <person name="Reis V.M."/>
            <person name="Zilli J."/>
            <person name="James E.K."/>
        </authorList>
    </citation>
    <scope>NUCLEOTIDE SEQUENCE [LARGE SCALE GENOMIC DNA]</scope>
    <source>
        <strain evidence="2 3">JPY77</strain>
    </source>
</reference>
<evidence type="ECO:0000256" key="1">
    <source>
        <dbReference type="SAM" id="MobiDB-lite"/>
    </source>
</evidence>
<organism evidence="2 3">
    <name type="scientific">Paraburkholderia sabiae</name>
    <dbReference type="NCBI Taxonomy" id="273251"/>
    <lineage>
        <taxon>Bacteria</taxon>
        <taxon>Pseudomonadati</taxon>
        <taxon>Pseudomonadota</taxon>
        <taxon>Betaproteobacteria</taxon>
        <taxon>Burkholderiales</taxon>
        <taxon>Burkholderiaceae</taxon>
        <taxon>Paraburkholderia</taxon>
    </lineage>
</organism>
<name>A0ABU9QBP7_9BURK</name>
<evidence type="ECO:0000313" key="2">
    <source>
        <dbReference type="EMBL" id="MEM5286822.1"/>
    </source>
</evidence>
<dbReference type="Proteomes" id="UP001494588">
    <property type="component" value="Unassembled WGS sequence"/>
</dbReference>
<comment type="caution">
    <text evidence="2">The sequence shown here is derived from an EMBL/GenBank/DDBJ whole genome shotgun (WGS) entry which is preliminary data.</text>
</comment>
<proteinExistence type="predicted"/>
<keyword evidence="3" id="KW-1185">Reference proteome</keyword>
<feature type="region of interest" description="Disordered" evidence="1">
    <location>
        <begin position="42"/>
        <end position="78"/>
    </location>
</feature>
<dbReference type="EMBL" id="JAZHGC010000010">
    <property type="protein sequence ID" value="MEM5286822.1"/>
    <property type="molecule type" value="Genomic_DNA"/>
</dbReference>
<dbReference type="RefSeq" id="WP_233471824.1">
    <property type="nucleotide sequence ID" value="NZ_CAJHCS010000011.1"/>
</dbReference>
<protein>
    <submittedName>
        <fullName evidence="2">Uncharacterized protein</fullName>
    </submittedName>
</protein>